<name>A0A256GGG7_9HYPH</name>
<reference evidence="1 2" key="1">
    <citation type="submission" date="2017-07" db="EMBL/GenBank/DDBJ databases">
        <title>Draft genome of Ochrobactrum lupini type strain LUP21.</title>
        <authorList>
            <person name="Krzyzanowska D.M."/>
            <person name="Jafra S."/>
        </authorList>
    </citation>
    <scope>NUCLEOTIDE SEQUENCE [LARGE SCALE GENOMIC DNA]</scope>
    <source>
        <strain evidence="1 2">LUP21</strain>
    </source>
</reference>
<sequence>MRLVMNVNDGSIFGGDMTTGNPEEQKVQKIEAPFFYASMFQTIWAGNDFTIICGRQHPGLFGNTEEPQTMISGVDVQAIIAMSPQSVKDLTILLNEAVSNYEKEFGTIVTPFTKERSQPK</sequence>
<proteinExistence type="predicted"/>
<evidence type="ECO:0008006" key="3">
    <source>
        <dbReference type="Google" id="ProtNLM"/>
    </source>
</evidence>
<evidence type="ECO:0000313" key="1">
    <source>
        <dbReference type="EMBL" id="OYR26244.1"/>
    </source>
</evidence>
<dbReference type="AlphaFoldDB" id="A0A256GGG7"/>
<accession>A0A256GGG7</accession>
<comment type="caution">
    <text evidence="1">The sequence shown here is derived from an EMBL/GenBank/DDBJ whole genome shotgun (WGS) entry which is preliminary data.</text>
</comment>
<protein>
    <recommendedName>
        <fullName evidence="3">DUF3467 domain-containing protein</fullName>
    </recommendedName>
</protein>
<organism evidence="1 2">
    <name type="scientific">Brucella lupini</name>
    <dbReference type="NCBI Taxonomy" id="255457"/>
    <lineage>
        <taxon>Bacteria</taxon>
        <taxon>Pseudomonadati</taxon>
        <taxon>Pseudomonadota</taxon>
        <taxon>Alphaproteobacteria</taxon>
        <taxon>Hyphomicrobiales</taxon>
        <taxon>Brucellaceae</taxon>
        <taxon>Brucella/Ochrobactrum group</taxon>
        <taxon>Brucella</taxon>
    </lineage>
</organism>
<gene>
    <name evidence="1" type="ORF">CES86_3712</name>
</gene>
<dbReference type="EMBL" id="NNRN01000055">
    <property type="protein sequence ID" value="OYR26244.1"/>
    <property type="molecule type" value="Genomic_DNA"/>
</dbReference>
<evidence type="ECO:0000313" key="2">
    <source>
        <dbReference type="Proteomes" id="UP000216363"/>
    </source>
</evidence>
<dbReference type="Proteomes" id="UP000216363">
    <property type="component" value="Unassembled WGS sequence"/>
</dbReference>